<dbReference type="STRING" id="56484.A0A1Y2FDW6"/>
<organism evidence="13 14">
    <name type="scientific">Protomyces lactucae-debilis</name>
    <dbReference type="NCBI Taxonomy" id="2754530"/>
    <lineage>
        <taxon>Eukaryota</taxon>
        <taxon>Fungi</taxon>
        <taxon>Dikarya</taxon>
        <taxon>Ascomycota</taxon>
        <taxon>Taphrinomycotina</taxon>
        <taxon>Taphrinomycetes</taxon>
        <taxon>Taphrinales</taxon>
        <taxon>Protomycetaceae</taxon>
        <taxon>Protomyces</taxon>
    </lineage>
</organism>
<dbReference type="NCBIfam" id="TIGR02970">
    <property type="entry name" value="succ_dehyd_cytB"/>
    <property type="match status" value="1"/>
</dbReference>
<dbReference type="AlphaFoldDB" id="A0A1Y2FDW6"/>
<comment type="caution">
    <text evidence="13">The sequence shown here is derived from an EMBL/GenBank/DDBJ whole genome shotgun (WGS) entry which is preliminary data.</text>
</comment>
<dbReference type="PROSITE" id="PS01001">
    <property type="entry name" value="SDH_CYT_2"/>
    <property type="match status" value="1"/>
</dbReference>
<evidence type="ECO:0000256" key="6">
    <source>
        <dbReference type="ARBA" id="ARBA00022792"/>
    </source>
</evidence>
<dbReference type="FunFam" id="1.20.1300.10:FF:000008">
    <property type="entry name" value="Succinate dehydrogenase cytochrome b560 subunit"/>
    <property type="match status" value="1"/>
</dbReference>
<evidence type="ECO:0000256" key="9">
    <source>
        <dbReference type="ARBA" id="ARBA00023004"/>
    </source>
</evidence>
<dbReference type="PIRSF" id="PIRSF000178">
    <property type="entry name" value="SDH_cyt_b560"/>
    <property type="match status" value="1"/>
</dbReference>
<dbReference type="GO" id="GO:0005743">
    <property type="term" value="C:mitochondrial inner membrane"/>
    <property type="evidence" value="ECO:0007669"/>
    <property type="project" value="UniProtKB-SubCell"/>
</dbReference>
<keyword evidence="9 12" id="KW-0408">Iron</keyword>
<dbReference type="GO" id="GO:0009055">
    <property type="term" value="F:electron transfer activity"/>
    <property type="evidence" value="ECO:0007669"/>
    <property type="project" value="InterPro"/>
</dbReference>
<keyword evidence="11" id="KW-0472">Membrane</keyword>
<comment type="subcellular location">
    <subcellularLocation>
        <location evidence="1">Mitochondrion inner membrane</location>
        <topology evidence="1">Multi-pass membrane protein</topology>
    </subcellularLocation>
</comment>
<proteinExistence type="inferred from homology"/>
<name>A0A1Y2FDW6_PROLT</name>
<keyword evidence="7" id="KW-0809">Transit peptide</keyword>
<keyword evidence="4" id="KW-0812">Transmembrane</keyword>
<sequence>MIQRQAIRVASTTSITADESHALLAAQRRRRPNSPHLTIYQPQLTWYLSMFNRITGIALSGGFYAYGAAYLAAPVFGWHLDTATLAEAFGSLSDVSKFALKTTVALPFSYHSWNGLRHLMWDTATELSLKGVYRTGYAVLGLTAVSSVGLALL</sequence>
<dbReference type="CDD" id="cd03499">
    <property type="entry name" value="SQR_TypeC_SdhC"/>
    <property type="match status" value="1"/>
</dbReference>
<dbReference type="PANTHER" id="PTHR10978">
    <property type="entry name" value="SUCCINATE DEHYDROGENASE CYTOCHROME B560 SUBUNIT"/>
    <property type="match status" value="1"/>
</dbReference>
<evidence type="ECO:0000256" key="11">
    <source>
        <dbReference type="ARBA" id="ARBA00023136"/>
    </source>
</evidence>
<dbReference type="Proteomes" id="UP000193685">
    <property type="component" value="Unassembled WGS sequence"/>
</dbReference>
<comment type="cofactor">
    <cofactor evidence="12">
        <name>heme</name>
        <dbReference type="ChEBI" id="CHEBI:30413"/>
    </cofactor>
    <text evidence="12">The heme is bound between the two transmembrane subunits.</text>
</comment>
<evidence type="ECO:0000256" key="8">
    <source>
        <dbReference type="ARBA" id="ARBA00022989"/>
    </source>
</evidence>
<dbReference type="Pfam" id="PF01127">
    <property type="entry name" value="Sdh_cyt"/>
    <property type="match status" value="1"/>
</dbReference>
<keyword evidence="5 12" id="KW-0479">Metal-binding</keyword>
<dbReference type="InterPro" id="IPR034804">
    <property type="entry name" value="SQR/QFR_C/D"/>
</dbReference>
<dbReference type="InterPro" id="IPR000701">
    <property type="entry name" value="SuccDH_FuR_B_TM-su"/>
</dbReference>
<dbReference type="GO" id="GO:0046872">
    <property type="term" value="F:metal ion binding"/>
    <property type="evidence" value="ECO:0007669"/>
    <property type="project" value="UniProtKB-KW"/>
</dbReference>
<reference evidence="13 14" key="1">
    <citation type="submission" date="2016-07" db="EMBL/GenBank/DDBJ databases">
        <title>Pervasive Adenine N6-methylation of Active Genes in Fungi.</title>
        <authorList>
            <consortium name="DOE Joint Genome Institute"/>
            <person name="Mondo S.J."/>
            <person name="Dannebaum R.O."/>
            <person name="Kuo R.C."/>
            <person name="Labutti K."/>
            <person name="Haridas S."/>
            <person name="Kuo A."/>
            <person name="Salamov A."/>
            <person name="Ahrendt S.R."/>
            <person name="Lipzen A."/>
            <person name="Sullivan W."/>
            <person name="Andreopoulos W.B."/>
            <person name="Clum A."/>
            <person name="Lindquist E."/>
            <person name="Daum C."/>
            <person name="Ramamoorthy G.K."/>
            <person name="Gryganskyi A."/>
            <person name="Culley D."/>
            <person name="Magnuson J.K."/>
            <person name="James T.Y."/>
            <person name="O'Malley M.A."/>
            <person name="Stajich J.E."/>
            <person name="Spatafora J.W."/>
            <person name="Visel A."/>
            <person name="Grigoriev I.V."/>
        </authorList>
    </citation>
    <scope>NUCLEOTIDE SEQUENCE [LARGE SCALE GENOMIC DNA]</scope>
    <source>
        <strain evidence="13 14">12-1054</strain>
    </source>
</reference>
<gene>
    <name evidence="13" type="ORF">BCR37DRAFT_348162</name>
</gene>
<evidence type="ECO:0000256" key="2">
    <source>
        <dbReference type="ARBA" id="ARBA00007244"/>
    </source>
</evidence>
<evidence type="ECO:0000256" key="4">
    <source>
        <dbReference type="ARBA" id="ARBA00022692"/>
    </source>
</evidence>
<evidence type="ECO:0008006" key="15">
    <source>
        <dbReference type="Google" id="ProtNLM"/>
    </source>
</evidence>
<evidence type="ECO:0000256" key="12">
    <source>
        <dbReference type="PIRSR" id="PIRSR000178-1"/>
    </source>
</evidence>
<dbReference type="RefSeq" id="XP_040724882.1">
    <property type="nucleotide sequence ID" value="XM_040867829.1"/>
</dbReference>
<protein>
    <recommendedName>
        <fullName evidence="15">Succinate dehydrogenase cytochrome b560 subunit</fullName>
    </recommendedName>
</protein>
<dbReference type="GeneID" id="63784428"/>
<feature type="binding site" description="axial binding residue" evidence="12">
    <location>
        <position position="111"/>
    </location>
    <ligand>
        <name>heme</name>
        <dbReference type="ChEBI" id="CHEBI:30413"/>
        <note>ligand shared with second transmembrane subunit</note>
    </ligand>
    <ligandPart>
        <name>Fe</name>
        <dbReference type="ChEBI" id="CHEBI:18248"/>
    </ligandPart>
</feature>
<keyword evidence="6" id="KW-0999">Mitochondrion inner membrane</keyword>
<keyword evidence="14" id="KW-1185">Reference proteome</keyword>
<comment type="similarity">
    <text evidence="2">Belongs to the cytochrome b560 family.</text>
</comment>
<evidence type="ECO:0000256" key="1">
    <source>
        <dbReference type="ARBA" id="ARBA00004448"/>
    </source>
</evidence>
<dbReference type="InterPro" id="IPR014314">
    <property type="entry name" value="Succ_DH_cytb556"/>
</dbReference>
<evidence type="ECO:0000256" key="5">
    <source>
        <dbReference type="ARBA" id="ARBA00022723"/>
    </source>
</evidence>
<accession>A0A1Y2FDW6</accession>
<dbReference type="EMBL" id="MCFI01000011">
    <property type="protein sequence ID" value="ORY81506.1"/>
    <property type="molecule type" value="Genomic_DNA"/>
</dbReference>
<keyword evidence="8" id="KW-1133">Transmembrane helix</keyword>
<dbReference type="OMA" id="LTWMLSG"/>
<evidence type="ECO:0000313" key="14">
    <source>
        <dbReference type="Proteomes" id="UP000193685"/>
    </source>
</evidence>
<keyword evidence="10" id="KW-0496">Mitochondrion</keyword>
<dbReference type="GO" id="GO:0006121">
    <property type="term" value="P:mitochondrial electron transport, succinate to ubiquinone"/>
    <property type="evidence" value="ECO:0007669"/>
    <property type="project" value="TreeGrafter"/>
</dbReference>
<dbReference type="OrthoDB" id="588261at2759"/>
<dbReference type="SUPFAM" id="SSF81343">
    <property type="entry name" value="Fumarate reductase respiratory complex transmembrane subunits"/>
    <property type="match status" value="1"/>
</dbReference>
<dbReference type="PANTHER" id="PTHR10978:SF5">
    <property type="entry name" value="SUCCINATE DEHYDROGENASE CYTOCHROME B560 SUBUNIT, MITOCHONDRIAL"/>
    <property type="match status" value="1"/>
</dbReference>
<dbReference type="GO" id="GO:0006099">
    <property type="term" value="P:tricarboxylic acid cycle"/>
    <property type="evidence" value="ECO:0007669"/>
    <property type="project" value="InterPro"/>
</dbReference>
<dbReference type="Gene3D" id="1.20.1300.10">
    <property type="entry name" value="Fumarate reductase/succinate dehydrogenase, transmembrane subunit"/>
    <property type="match status" value="1"/>
</dbReference>
<evidence type="ECO:0000256" key="7">
    <source>
        <dbReference type="ARBA" id="ARBA00022946"/>
    </source>
</evidence>
<evidence type="ECO:0000256" key="3">
    <source>
        <dbReference type="ARBA" id="ARBA00022617"/>
    </source>
</evidence>
<evidence type="ECO:0000256" key="10">
    <source>
        <dbReference type="ARBA" id="ARBA00023128"/>
    </source>
</evidence>
<evidence type="ECO:0000313" key="13">
    <source>
        <dbReference type="EMBL" id="ORY81506.1"/>
    </source>
</evidence>
<dbReference type="InterPro" id="IPR018495">
    <property type="entry name" value="Succ_DH_cyt_bsu_CS"/>
</dbReference>
<keyword evidence="3 12" id="KW-0349">Heme</keyword>